<feature type="region of interest" description="Disordered" evidence="1">
    <location>
        <begin position="34"/>
        <end position="75"/>
    </location>
</feature>
<evidence type="ECO:0000256" key="1">
    <source>
        <dbReference type="SAM" id="MobiDB-lite"/>
    </source>
</evidence>
<feature type="compositionally biased region" description="Basic and acidic residues" evidence="1">
    <location>
        <begin position="95"/>
        <end position="110"/>
    </location>
</feature>
<protein>
    <submittedName>
        <fullName evidence="2">Uncharacterized protein</fullName>
    </submittedName>
</protein>
<feature type="region of interest" description="Disordered" evidence="1">
    <location>
        <begin position="88"/>
        <end position="110"/>
    </location>
</feature>
<accession>A0A7S3ZCQ8</accession>
<name>A0A7S3ZCQ8_9EUKA</name>
<gene>
    <name evidence="2" type="ORF">LGLO00237_LOCUS31164</name>
</gene>
<reference evidence="2" key="1">
    <citation type="submission" date="2021-01" db="EMBL/GenBank/DDBJ databases">
        <authorList>
            <person name="Corre E."/>
            <person name="Pelletier E."/>
            <person name="Niang G."/>
            <person name="Scheremetjew M."/>
            <person name="Finn R."/>
            <person name="Kale V."/>
            <person name="Holt S."/>
            <person name="Cochrane G."/>
            <person name="Meng A."/>
            <person name="Brown T."/>
            <person name="Cohen L."/>
        </authorList>
    </citation>
    <scope>NUCLEOTIDE SEQUENCE</scope>
    <source>
        <strain evidence="2">CCCM811</strain>
    </source>
</reference>
<organism evidence="2">
    <name type="scientific">Lotharella globosa</name>
    <dbReference type="NCBI Taxonomy" id="91324"/>
    <lineage>
        <taxon>Eukaryota</taxon>
        <taxon>Sar</taxon>
        <taxon>Rhizaria</taxon>
        <taxon>Cercozoa</taxon>
        <taxon>Chlorarachniophyceae</taxon>
        <taxon>Lotharella</taxon>
    </lineage>
</organism>
<dbReference type="AlphaFoldDB" id="A0A7S3ZCQ8"/>
<evidence type="ECO:0000313" key="2">
    <source>
        <dbReference type="EMBL" id="CAE0679381.1"/>
    </source>
</evidence>
<proteinExistence type="predicted"/>
<dbReference type="EMBL" id="HBIV01044412">
    <property type="protein sequence ID" value="CAE0679381.1"/>
    <property type="molecule type" value="Transcribed_RNA"/>
</dbReference>
<sequence>MFGGSSEVLKWVDEVRHVDEWKWKKPTQASPMKVPQLVGLDDFGEPSGGAVGKRKENAAKGTASSFREKKSSETPIVLFREEKGSFSAPLVSKPKRNDEKDRDPPPSAKDADRLALVSFLKEARLAMYEVNLLKVVDGLEALITASKEEWMEIAKATGMKPGHRHKLALMIKVRKEHDEKMEREKLSLQNKPFTI</sequence>